<dbReference type="InterPro" id="IPR002220">
    <property type="entry name" value="DapA-like"/>
</dbReference>
<keyword evidence="1 2" id="KW-0456">Lyase</keyword>
<dbReference type="RefSeq" id="WP_244504909.1">
    <property type="nucleotide sequence ID" value="NZ_FNCS01000001.1"/>
</dbReference>
<evidence type="ECO:0000256" key="1">
    <source>
        <dbReference type="ARBA" id="ARBA00023239"/>
    </source>
</evidence>
<dbReference type="Proteomes" id="UP000199495">
    <property type="component" value="Unassembled WGS sequence"/>
</dbReference>
<dbReference type="SMART" id="SM01130">
    <property type="entry name" value="DHDPS"/>
    <property type="match status" value="1"/>
</dbReference>
<gene>
    <name evidence="2" type="ORF">SAMN04487974_101231</name>
</gene>
<evidence type="ECO:0000313" key="2">
    <source>
        <dbReference type="EMBL" id="SDG16454.1"/>
    </source>
</evidence>
<name>A0A1G7S0I9_9HYPH</name>
<protein>
    <submittedName>
        <fullName evidence="2">Dihydrodipicolinate synthase/N-acetylneuraminate lyase</fullName>
    </submittedName>
</protein>
<sequence length="313" mass="33199">MKQPVLTPQDYAKSVVAVPPIALTAEGVVAESANRAIMSHIADGGVTSVLYGGNANLYHFGAESFREALSVLFANCPPNLQILFSIGPDFGKAMDQAGDILKAGVRNVLLLPMAFPADARGVAEGARRIADRLGFGIVLYVKRENYIDPDALGRLIEDGAVDFVKYAVERDDAAADPYLDRLIAAVGTDKIASGMGETPIHDHIGARKMATYTSGAVCIAPAAANELLELYRAGEFDLARRLSQPFLDFEVTRAKLGGTSVLHDGITLSGIADCGPLMPLVSNLDESQKAMIMPQVEALMAAESAARQRARAA</sequence>
<reference evidence="2 3" key="1">
    <citation type="submission" date="2016-10" db="EMBL/GenBank/DDBJ databases">
        <authorList>
            <person name="de Groot N.N."/>
        </authorList>
    </citation>
    <scope>NUCLEOTIDE SEQUENCE [LARGE SCALE GENOMIC DNA]</scope>
    <source>
        <strain evidence="2 3">CGMCC 1.10267</strain>
    </source>
</reference>
<evidence type="ECO:0000313" key="3">
    <source>
        <dbReference type="Proteomes" id="UP000199495"/>
    </source>
</evidence>
<keyword evidence="3" id="KW-1185">Reference proteome</keyword>
<dbReference type="AlphaFoldDB" id="A0A1G7S0I9"/>
<organism evidence="2 3">
    <name type="scientific">Pelagibacterium luteolum</name>
    <dbReference type="NCBI Taxonomy" id="440168"/>
    <lineage>
        <taxon>Bacteria</taxon>
        <taxon>Pseudomonadati</taxon>
        <taxon>Pseudomonadota</taxon>
        <taxon>Alphaproteobacteria</taxon>
        <taxon>Hyphomicrobiales</taxon>
        <taxon>Devosiaceae</taxon>
        <taxon>Pelagibacterium</taxon>
    </lineage>
</organism>
<dbReference type="GO" id="GO:0016829">
    <property type="term" value="F:lyase activity"/>
    <property type="evidence" value="ECO:0007669"/>
    <property type="project" value="UniProtKB-KW"/>
</dbReference>
<dbReference type="STRING" id="440168.SAMN04487974_101231"/>
<dbReference type="Gene3D" id="3.20.20.70">
    <property type="entry name" value="Aldolase class I"/>
    <property type="match status" value="1"/>
</dbReference>
<proteinExistence type="predicted"/>
<dbReference type="CDD" id="cd00408">
    <property type="entry name" value="DHDPS-like"/>
    <property type="match status" value="1"/>
</dbReference>
<dbReference type="EMBL" id="FNCS01000001">
    <property type="protein sequence ID" value="SDG16454.1"/>
    <property type="molecule type" value="Genomic_DNA"/>
</dbReference>
<accession>A0A1G7S0I9</accession>
<dbReference type="InterPro" id="IPR013785">
    <property type="entry name" value="Aldolase_TIM"/>
</dbReference>
<dbReference type="SUPFAM" id="SSF51569">
    <property type="entry name" value="Aldolase"/>
    <property type="match status" value="1"/>
</dbReference>